<evidence type="ECO:0000313" key="2">
    <source>
        <dbReference type="Proteomes" id="UP000824533"/>
    </source>
</evidence>
<name>A0ACC1DEZ8_9NEOP</name>
<proteinExistence type="predicted"/>
<evidence type="ECO:0000313" key="1">
    <source>
        <dbReference type="EMBL" id="KAJ0182203.1"/>
    </source>
</evidence>
<keyword evidence="2" id="KW-1185">Reference proteome</keyword>
<sequence>MTNHYQFIIIFPKLINFQNDFPDTAPELHYTFIEQALHPGPALALHCAASGSPPPRFTWLLDNQPVEEHNTPQSITQFMNSNGDVVSYLNITSVRSEDGGRYTCRAHNSRGAVEHSTRLNVYGQPSIRNIGPVRVVAGVNATVYCPYSGFPISEIRWQRGGLDLGNAGGRALTGLGGELLLWPAEPADAGLYSCTVTAPSGQYAQKDVQIFVRNPPKIAGFSFPTDLVEGSSVQVLCGITSGDKPVYFSWLKDSQHIPSSLQVQEKSLDEFSFLIFSHVTSKHSGEYTCVASNSAAEVNHTARLAVKVAPSWVYEPQDVSALLGTQILAQCATKGYPEPRVTWLKGHGTGASDFRPVSNMDLQFSVLSNGSLSIAPAAHHHEGQYMCRAENGIGRGLNKIISISVNEPVHFEYSSRNMSVKRTAQATLQCDARGDPPIQLQWTHNMKRVDLSTYRVSVSEKRSESGVSSQLSIAHAERHDSGVYRCRAENAYGRDELLIYLAVQEFPESPTGLHISRRSGRSATIAWRKGYDGNARLRYYRLQYRVLTDTRPPDASLWTDSPIRDISLDRLIEKEDTTELKADAILEYKVEGLRPATAYALRLAAVNAIGDSVYSEPVVVQTLEEVPSEPPHNVQVQATAPGELLVKWQAPPQETWNGELLGYVITWREALGNPSVTNENSTQALTASGWGATHALLVALKTHTHYDVKVQAYNAVGAGPPSTVITAATLEGAPEAPPEMVRCEPLSAQSIRVWWEPPPLSLRGGVLLGYELLYESQVESRRSGGMETVLQSLGRATNYSITIRARTASGSGPSSEPVYCSTHEDIPGAPADIKALANSEDTVIVSWLTPMQRNGKIKHYTVYSRPQRTGQHSQLMILHKDDDDEYQMEVRGLQEHQVYEFWVTAATASGEGEMSAIVARKPNPRAPAKISSFGRRILVGGGKRVRVQCAAVGSPVPHRLWTRRTNGIPLATDHRYIVEGNHLVILDMDRSLSDNYTCTVRNPWGEDRATWEIRALSPPSRPVLRLSSAAPTRLHLVWDAPHSTGSNLHGYKLEHSRSSENTWHSIRLTSDARSHTLERLSCGTLYKIRLIAFSAVGASPPSDELNVSTKGGMSKASSEKELITTNSTCVNLNLLTWDSNGCPLNQFVVSVKSLEASSWLSQTVSPASPASVCGLLPGVWYHLRVVATTAAGITTGNYYFGTLTEDGEKVPAPALYPPGSEEGESDKAAALVAFAACALAVALVFLAALAYKKSPTASCFRKGYEQGDISEEEDKSIEKRDNRRNCQQVYTSSPIKHPVSKKEQQEMYEISPYATFSMSGGGAGNGDCEEGAVGVGGGTLRTFGRAEPPPLQAAPAHRHNRHHHEATLTDEYTLSRAMTLMVRRSESDSESSGSPCAECNSTVGYRMPLPPNKDALRGLDRGDELQAPTAPGSRPRKPQIRTHYQWTHICDISGPPGWKNELQRIRGKKNCNGQVEKRMATDKWKNESQRISGKTNGNG</sequence>
<protein>
    <submittedName>
        <fullName evidence="1">Uncharacterized protein</fullName>
    </submittedName>
</protein>
<comment type="caution">
    <text evidence="1">The sequence shown here is derived from an EMBL/GenBank/DDBJ whole genome shotgun (WGS) entry which is preliminary data.</text>
</comment>
<dbReference type="EMBL" id="CM034389">
    <property type="protein sequence ID" value="KAJ0182203.1"/>
    <property type="molecule type" value="Genomic_DNA"/>
</dbReference>
<accession>A0ACC1DEZ8</accession>
<dbReference type="Proteomes" id="UP000824533">
    <property type="component" value="Linkage Group LG03"/>
</dbReference>
<gene>
    <name evidence="1" type="ORF">K1T71_001572</name>
</gene>
<organism evidence="1 2">
    <name type="scientific">Dendrolimus kikuchii</name>
    <dbReference type="NCBI Taxonomy" id="765133"/>
    <lineage>
        <taxon>Eukaryota</taxon>
        <taxon>Metazoa</taxon>
        <taxon>Ecdysozoa</taxon>
        <taxon>Arthropoda</taxon>
        <taxon>Hexapoda</taxon>
        <taxon>Insecta</taxon>
        <taxon>Pterygota</taxon>
        <taxon>Neoptera</taxon>
        <taxon>Endopterygota</taxon>
        <taxon>Lepidoptera</taxon>
        <taxon>Glossata</taxon>
        <taxon>Ditrysia</taxon>
        <taxon>Bombycoidea</taxon>
        <taxon>Lasiocampidae</taxon>
        <taxon>Dendrolimus</taxon>
    </lineage>
</organism>
<reference evidence="1 2" key="1">
    <citation type="journal article" date="2021" name="Front. Genet.">
        <title>Chromosome-Level Genome Assembly Reveals Significant Gene Expansion in the Toll and IMD Signaling Pathways of Dendrolimus kikuchii.</title>
        <authorList>
            <person name="Zhou J."/>
            <person name="Wu P."/>
            <person name="Xiong Z."/>
            <person name="Liu N."/>
            <person name="Zhao N."/>
            <person name="Ji M."/>
            <person name="Qiu Y."/>
            <person name="Yang B."/>
        </authorList>
    </citation>
    <scope>NUCLEOTIDE SEQUENCE [LARGE SCALE GENOMIC DNA]</scope>
    <source>
        <strain evidence="1">Ann1</strain>
    </source>
</reference>